<keyword evidence="1" id="KW-0472">Membrane</keyword>
<evidence type="ECO:0000256" key="1">
    <source>
        <dbReference type="SAM" id="Phobius"/>
    </source>
</evidence>
<keyword evidence="3" id="KW-1185">Reference proteome</keyword>
<dbReference type="Proteomes" id="UP000515125">
    <property type="component" value="Unplaced"/>
</dbReference>
<reference evidence="4" key="1">
    <citation type="submission" date="2025-08" db="UniProtKB">
        <authorList>
            <consortium name="RefSeq"/>
        </authorList>
    </citation>
    <scope>IDENTIFICATION</scope>
</reference>
<dbReference type="OrthoDB" id="329885at2759"/>
<feature type="chain" id="PRO_5028415942" evidence="2">
    <location>
        <begin position="19"/>
        <end position="296"/>
    </location>
</feature>
<feature type="transmembrane region" description="Helical" evidence="1">
    <location>
        <begin position="246"/>
        <end position="268"/>
    </location>
</feature>
<keyword evidence="2" id="KW-0732">Signal</keyword>
<sequence length="296" mass="32147">MLCGSLIRILFCQGFALSESPTHRSNRESPHMLKRPHHALPAPTQFAASHISNKSETLSTYRAFLKISFGPSFTSQVPLWDILSCLSAINARYTDDSPPNSSNSLGVFQKPQFTSVSVSLDGRASLRFHVCTQVKMDDNSVPGKPIFKGNRINVGLCALAVVYAALSIYLMTQTGHPPNVEKYPSALSWITATNSFALIGSLFGVLVTLPACKQKTLGSLTVLCYTVSFFLAVASLLFVVFSYFSIYWIGFCGVHVFISMMGVGAAYAHFRALSSQEELEETLPIAASLPVATESA</sequence>
<keyword evidence="1" id="KW-1133">Transmembrane helix</keyword>
<protein>
    <submittedName>
        <fullName evidence="4">Uncharacterized protein LOC34618263</fullName>
    </submittedName>
</protein>
<feature type="transmembrane region" description="Helical" evidence="1">
    <location>
        <begin position="152"/>
        <end position="171"/>
    </location>
</feature>
<evidence type="ECO:0000256" key="2">
    <source>
        <dbReference type="SAM" id="SignalP"/>
    </source>
</evidence>
<feature type="transmembrane region" description="Helical" evidence="1">
    <location>
        <begin position="186"/>
        <end position="208"/>
    </location>
</feature>
<organism evidence="3 4">
    <name type="scientific">Cyclospora cayetanensis</name>
    <dbReference type="NCBI Taxonomy" id="88456"/>
    <lineage>
        <taxon>Eukaryota</taxon>
        <taxon>Sar</taxon>
        <taxon>Alveolata</taxon>
        <taxon>Apicomplexa</taxon>
        <taxon>Conoidasida</taxon>
        <taxon>Coccidia</taxon>
        <taxon>Eucoccidiorida</taxon>
        <taxon>Eimeriorina</taxon>
        <taxon>Eimeriidae</taxon>
        <taxon>Cyclospora</taxon>
    </lineage>
</organism>
<dbReference type="GeneID" id="34618263"/>
<feature type="signal peptide" evidence="2">
    <location>
        <begin position="1"/>
        <end position="18"/>
    </location>
</feature>
<dbReference type="AlphaFoldDB" id="A0A6P5WF55"/>
<proteinExistence type="predicted"/>
<evidence type="ECO:0000313" key="4">
    <source>
        <dbReference type="RefSeq" id="XP_022588748.2"/>
    </source>
</evidence>
<keyword evidence="1" id="KW-0812">Transmembrane</keyword>
<accession>A0A6P5WF55</accession>
<evidence type="ECO:0000313" key="3">
    <source>
        <dbReference type="Proteomes" id="UP000515125"/>
    </source>
</evidence>
<gene>
    <name evidence="4" type="primary">LOC34618263</name>
</gene>
<name>A0A6P5WF55_9EIME</name>
<dbReference type="RefSeq" id="XP_022588748.2">
    <property type="nucleotide sequence ID" value="XM_022731599.2"/>
</dbReference>
<feature type="transmembrane region" description="Helical" evidence="1">
    <location>
        <begin position="220"/>
        <end position="240"/>
    </location>
</feature>